<reference evidence="1" key="1">
    <citation type="submission" date="2014-11" db="EMBL/GenBank/DDBJ databases">
        <authorList>
            <person name="Amaro Gonzalez C."/>
        </authorList>
    </citation>
    <scope>NUCLEOTIDE SEQUENCE</scope>
</reference>
<evidence type="ECO:0000313" key="1">
    <source>
        <dbReference type="EMBL" id="JAH02363.1"/>
    </source>
</evidence>
<proteinExistence type="predicted"/>
<accession>A0A0E9PEU8</accession>
<name>A0A0E9PEU8_ANGAN</name>
<reference evidence="1" key="2">
    <citation type="journal article" date="2015" name="Fish Shellfish Immunol.">
        <title>Early steps in the European eel (Anguilla anguilla)-Vibrio vulnificus interaction in the gills: Role of the RtxA13 toxin.</title>
        <authorList>
            <person name="Callol A."/>
            <person name="Pajuelo D."/>
            <person name="Ebbesson L."/>
            <person name="Teles M."/>
            <person name="MacKenzie S."/>
            <person name="Amaro C."/>
        </authorList>
    </citation>
    <scope>NUCLEOTIDE SEQUENCE</scope>
</reference>
<sequence length="36" mass="4182">MMAIKHITLSIAKLEIRGKKIKRIIVDTHTRPIKLD</sequence>
<protein>
    <submittedName>
        <fullName evidence="1">Uncharacterized protein</fullName>
    </submittedName>
</protein>
<organism evidence="1">
    <name type="scientific">Anguilla anguilla</name>
    <name type="common">European freshwater eel</name>
    <name type="synonym">Muraena anguilla</name>
    <dbReference type="NCBI Taxonomy" id="7936"/>
    <lineage>
        <taxon>Eukaryota</taxon>
        <taxon>Metazoa</taxon>
        <taxon>Chordata</taxon>
        <taxon>Craniata</taxon>
        <taxon>Vertebrata</taxon>
        <taxon>Euteleostomi</taxon>
        <taxon>Actinopterygii</taxon>
        <taxon>Neopterygii</taxon>
        <taxon>Teleostei</taxon>
        <taxon>Anguilliformes</taxon>
        <taxon>Anguillidae</taxon>
        <taxon>Anguilla</taxon>
    </lineage>
</organism>
<dbReference type="AlphaFoldDB" id="A0A0E9PEU8"/>
<dbReference type="EMBL" id="GBXM01106214">
    <property type="protein sequence ID" value="JAH02363.1"/>
    <property type="molecule type" value="Transcribed_RNA"/>
</dbReference>